<name>K1QC48_MAGGI</name>
<dbReference type="InParanoid" id="K1QC48"/>
<comment type="subcellular location">
    <subcellularLocation>
        <location evidence="2">Cytoplasm</location>
    </subcellularLocation>
    <subcellularLocation>
        <location evidence="1">Endomembrane system</location>
        <topology evidence="1">Peripheral membrane protein</topology>
    </subcellularLocation>
</comment>
<evidence type="ECO:0000256" key="1">
    <source>
        <dbReference type="ARBA" id="ARBA00004184"/>
    </source>
</evidence>
<dbReference type="PANTHER" id="PTHR23157:SF25">
    <property type="entry name" value="GRIP AND COILED-COIL DOMAIN-CONTAINING PROTEIN 1"/>
    <property type="match status" value="1"/>
</dbReference>
<keyword evidence="3" id="KW-0963">Cytoplasm</keyword>
<feature type="region of interest" description="Disordered" evidence="7">
    <location>
        <begin position="78"/>
        <end position="97"/>
    </location>
</feature>
<gene>
    <name evidence="8" type="ORF">CGI_10023507</name>
</gene>
<proteinExistence type="predicted"/>
<dbReference type="AlphaFoldDB" id="K1QC48"/>
<evidence type="ECO:0000313" key="8">
    <source>
        <dbReference type="EMBL" id="EKC28739.1"/>
    </source>
</evidence>
<protein>
    <submittedName>
        <fullName evidence="8">RANBP2-like and GRIP domain-containing protein 8</fullName>
    </submittedName>
</protein>
<keyword evidence="4 6" id="KW-0175">Coiled coil</keyword>
<dbReference type="Pfam" id="PF01465">
    <property type="entry name" value="GRIP"/>
    <property type="match status" value="1"/>
</dbReference>
<evidence type="ECO:0000256" key="7">
    <source>
        <dbReference type="SAM" id="MobiDB-lite"/>
    </source>
</evidence>
<dbReference type="InterPro" id="IPR000237">
    <property type="entry name" value="GRIP_dom"/>
</dbReference>
<evidence type="ECO:0000256" key="2">
    <source>
        <dbReference type="ARBA" id="ARBA00004496"/>
    </source>
</evidence>
<evidence type="ECO:0000256" key="6">
    <source>
        <dbReference type="SAM" id="Coils"/>
    </source>
</evidence>
<dbReference type="Gene3D" id="1.10.220.60">
    <property type="entry name" value="GRIP domain"/>
    <property type="match status" value="1"/>
</dbReference>
<keyword evidence="5" id="KW-0472">Membrane</keyword>
<dbReference type="PROSITE" id="PS50913">
    <property type="entry name" value="GRIP"/>
    <property type="match status" value="1"/>
</dbReference>
<dbReference type="GO" id="GO:0005794">
    <property type="term" value="C:Golgi apparatus"/>
    <property type="evidence" value="ECO:0007669"/>
    <property type="project" value="TreeGrafter"/>
</dbReference>
<dbReference type="EMBL" id="JH818915">
    <property type="protein sequence ID" value="EKC28739.1"/>
    <property type="molecule type" value="Genomic_DNA"/>
</dbReference>
<evidence type="ECO:0000256" key="5">
    <source>
        <dbReference type="ARBA" id="ARBA00023136"/>
    </source>
</evidence>
<feature type="coiled-coil region" evidence="6">
    <location>
        <begin position="3"/>
        <end position="31"/>
    </location>
</feature>
<reference evidence="8" key="1">
    <citation type="journal article" date="2012" name="Nature">
        <title>The oyster genome reveals stress adaptation and complexity of shell formation.</title>
        <authorList>
            <person name="Zhang G."/>
            <person name="Fang X."/>
            <person name="Guo X."/>
            <person name="Li L."/>
            <person name="Luo R."/>
            <person name="Xu F."/>
            <person name="Yang P."/>
            <person name="Zhang L."/>
            <person name="Wang X."/>
            <person name="Qi H."/>
            <person name="Xiong Z."/>
            <person name="Que H."/>
            <person name="Xie Y."/>
            <person name="Holland P.W."/>
            <person name="Paps J."/>
            <person name="Zhu Y."/>
            <person name="Wu F."/>
            <person name="Chen Y."/>
            <person name="Wang J."/>
            <person name="Peng C."/>
            <person name="Meng J."/>
            <person name="Yang L."/>
            <person name="Liu J."/>
            <person name="Wen B."/>
            <person name="Zhang N."/>
            <person name="Huang Z."/>
            <person name="Zhu Q."/>
            <person name="Feng Y."/>
            <person name="Mount A."/>
            <person name="Hedgecock D."/>
            <person name="Xu Z."/>
            <person name="Liu Y."/>
            <person name="Domazet-Loso T."/>
            <person name="Du Y."/>
            <person name="Sun X."/>
            <person name="Zhang S."/>
            <person name="Liu B."/>
            <person name="Cheng P."/>
            <person name="Jiang X."/>
            <person name="Li J."/>
            <person name="Fan D."/>
            <person name="Wang W."/>
            <person name="Fu W."/>
            <person name="Wang T."/>
            <person name="Wang B."/>
            <person name="Zhang J."/>
            <person name="Peng Z."/>
            <person name="Li Y."/>
            <person name="Li N."/>
            <person name="Wang J."/>
            <person name="Chen M."/>
            <person name="He Y."/>
            <person name="Tan F."/>
            <person name="Song X."/>
            <person name="Zheng Q."/>
            <person name="Huang R."/>
            <person name="Yang H."/>
            <person name="Du X."/>
            <person name="Chen L."/>
            <person name="Yang M."/>
            <person name="Gaffney P.M."/>
            <person name="Wang S."/>
            <person name="Luo L."/>
            <person name="She Z."/>
            <person name="Ming Y."/>
            <person name="Huang W."/>
            <person name="Zhang S."/>
            <person name="Huang B."/>
            <person name="Zhang Y."/>
            <person name="Qu T."/>
            <person name="Ni P."/>
            <person name="Miao G."/>
            <person name="Wang J."/>
            <person name="Wang Q."/>
            <person name="Steinberg C.E."/>
            <person name="Wang H."/>
            <person name="Li N."/>
            <person name="Qian L."/>
            <person name="Zhang G."/>
            <person name="Li Y."/>
            <person name="Yang H."/>
            <person name="Liu X."/>
            <person name="Wang J."/>
            <person name="Yin Y."/>
            <person name="Wang J."/>
        </authorList>
    </citation>
    <scope>NUCLEOTIDE SEQUENCE [LARGE SCALE GENOMIC DNA]</scope>
    <source>
        <strain evidence="8">05x7-T-G4-1.051#20</strain>
    </source>
</reference>
<dbReference type="SUPFAM" id="SSF101283">
    <property type="entry name" value="GRIP domain"/>
    <property type="match status" value="1"/>
</dbReference>
<organism evidence="8">
    <name type="scientific">Magallana gigas</name>
    <name type="common">Pacific oyster</name>
    <name type="synonym">Crassostrea gigas</name>
    <dbReference type="NCBI Taxonomy" id="29159"/>
    <lineage>
        <taxon>Eukaryota</taxon>
        <taxon>Metazoa</taxon>
        <taxon>Spiralia</taxon>
        <taxon>Lophotrochozoa</taxon>
        <taxon>Mollusca</taxon>
        <taxon>Bivalvia</taxon>
        <taxon>Autobranchia</taxon>
        <taxon>Pteriomorphia</taxon>
        <taxon>Ostreida</taxon>
        <taxon>Ostreoidea</taxon>
        <taxon>Ostreidae</taxon>
        <taxon>Magallana</taxon>
    </lineage>
</organism>
<sequence>MRLEEQAKILKEEIRRLERNQQREKEAANMEYLKNILLKFLSLKVGDERQQLVPVLTTMLKLSPEEKTTLDAAAQGLKEKTTLPINPNNSSSKEEVGGLISTAGQDWCERQGLDGGLISNRWAGLA</sequence>
<dbReference type="InterPro" id="IPR051952">
    <property type="entry name" value="Golgi-autophagy_related"/>
</dbReference>
<dbReference type="HOGENOM" id="CLU_2152018_0_0_1"/>
<evidence type="ECO:0000256" key="3">
    <source>
        <dbReference type="ARBA" id="ARBA00022490"/>
    </source>
</evidence>
<evidence type="ECO:0000256" key="4">
    <source>
        <dbReference type="ARBA" id="ARBA00023054"/>
    </source>
</evidence>
<dbReference type="SMART" id="SM00755">
    <property type="entry name" value="Grip"/>
    <property type="match status" value="1"/>
</dbReference>
<accession>K1QC48</accession>
<dbReference type="PANTHER" id="PTHR23157">
    <property type="entry name" value="GRIP AND COILED-COIL DOMAIN-CONTAINING PROTEIN 1"/>
    <property type="match status" value="1"/>
</dbReference>